<protein>
    <submittedName>
        <fullName evidence="2">Glycerophosphoryl diester phosphodiesterase</fullName>
        <ecNumber evidence="2">3.1.4.46</ecNumber>
    </submittedName>
</protein>
<dbReference type="EMBL" id="JACHCE010000001">
    <property type="protein sequence ID" value="MBB5635182.1"/>
    <property type="molecule type" value="Genomic_DNA"/>
</dbReference>
<proteinExistence type="predicted"/>
<dbReference type="EC" id="3.1.4.46" evidence="2"/>
<dbReference type="GO" id="GO:0008889">
    <property type="term" value="F:glycerophosphodiester phosphodiesterase activity"/>
    <property type="evidence" value="ECO:0007669"/>
    <property type="project" value="UniProtKB-EC"/>
</dbReference>
<dbReference type="PROSITE" id="PS51704">
    <property type="entry name" value="GP_PDE"/>
    <property type="match status" value="1"/>
</dbReference>
<evidence type="ECO:0000313" key="2">
    <source>
        <dbReference type="EMBL" id="MBB5635182.1"/>
    </source>
</evidence>
<dbReference type="PANTHER" id="PTHR46211:SF14">
    <property type="entry name" value="GLYCEROPHOSPHODIESTER PHOSPHODIESTERASE"/>
    <property type="match status" value="1"/>
</dbReference>
<dbReference type="GO" id="GO:0006629">
    <property type="term" value="P:lipid metabolic process"/>
    <property type="evidence" value="ECO:0007669"/>
    <property type="project" value="InterPro"/>
</dbReference>
<dbReference type="InterPro" id="IPR030395">
    <property type="entry name" value="GP_PDE_dom"/>
</dbReference>
<feature type="domain" description="GP-PDE" evidence="1">
    <location>
        <begin position="35"/>
        <end position="264"/>
    </location>
</feature>
<reference evidence="2 3" key="1">
    <citation type="submission" date="2020-08" db="EMBL/GenBank/DDBJ databases">
        <title>Genomic Encyclopedia of Type Strains, Phase IV (KMG-V): Genome sequencing to study the core and pangenomes of soil and plant-associated prokaryotes.</title>
        <authorList>
            <person name="Whitman W."/>
        </authorList>
    </citation>
    <scope>NUCLEOTIDE SEQUENCE [LARGE SCALE GENOMIC DNA]</scope>
    <source>
        <strain evidence="2 3">S3M1</strain>
    </source>
</reference>
<dbReference type="RefSeq" id="WP_183879596.1">
    <property type="nucleotide sequence ID" value="NZ_JACHCE010000001.1"/>
</dbReference>
<evidence type="ECO:0000313" key="3">
    <source>
        <dbReference type="Proteomes" id="UP000537204"/>
    </source>
</evidence>
<dbReference type="AlphaFoldDB" id="A0A7W9DXJ0"/>
<dbReference type="CDD" id="cd08566">
    <property type="entry name" value="GDPD_AtGDE_like"/>
    <property type="match status" value="1"/>
</dbReference>
<keyword evidence="2" id="KW-0378">Hydrolase</keyword>
<dbReference type="InterPro" id="IPR017946">
    <property type="entry name" value="PLC-like_Pdiesterase_TIM-brl"/>
</dbReference>
<comment type="caution">
    <text evidence="2">The sequence shown here is derived from an EMBL/GenBank/DDBJ whole genome shotgun (WGS) entry which is preliminary data.</text>
</comment>
<name>A0A7W9DXJ0_9SPHI</name>
<accession>A0A7W9DXJ0</accession>
<dbReference type="Gene3D" id="3.20.20.190">
    <property type="entry name" value="Phosphatidylinositol (PI) phosphodiesterase"/>
    <property type="match status" value="1"/>
</dbReference>
<dbReference type="PANTHER" id="PTHR46211">
    <property type="entry name" value="GLYCEROPHOSPHORYL DIESTER PHOSPHODIESTERASE"/>
    <property type="match status" value="1"/>
</dbReference>
<organism evidence="2 3">
    <name type="scientific">Pedobacter cryoconitis</name>
    <dbReference type="NCBI Taxonomy" id="188932"/>
    <lineage>
        <taxon>Bacteria</taxon>
        <taxon>Pseudomonadati</taxon>
        <taxon>Bacteroidota</taxon>
        <taxon>Sphingobacteriia</taxon>
        <taxon>Sphingobacteriales</taxon>
        <taxon>Sphingobacteriaceae</taxon>
        <taxon>Pedobacter</taxon>
    </lineage>
</organism>
<gene>
    <name evidence="2" type="ORF">HDE68_001067</name>
</gene>
<sequence length="279" mass="31208">MNSCKIILTTTLICLVSLVQGQEKPLPLPKCKNGFIVIAHRGSHLVKPENTLAAIEEAIQLGADYVEIDLRTTKDGALVLSHNETVDQQTNGIGRVRDLKLEEIKNLLVKSRDGDVYRIPSFTEVLKICKNRINIYLDFKDADAELSYREIKAAAMENQILVYLNKADQYVDWKRTAPEMPLMSSLSKAIKTKEELEASLAQHALQAVDNITDPVILAALREKGISVFLDVQSTDENPAKWKAAMRKGVQGVQTDHPGDLISYLKKYKLRDGDPEVKIK</sequence>
<dbReference type="Proteomes" id="UP000537204">
    <property type="component" value="Unassembled WGS sequence"/>
</dbReference>
<dbReference type="Pfam" id="PF03009">
    <property type="entry name" value="GDPD"/>
    <property type="match status" value="1"/>
</dbReference>
<evidence type="ECO:0000259" key="1">
    <source>
        <dbReference type="PROSITE" id="PS51704"/>
    </source>
</evidence>
<dbReference type="SUPFAM" id="SSF51695">
    <property type="entry name" value="PLC-like phosphodiesterases"/>
    <property type="match status" value="1"/>
</dbReference>